<accession>A0AAV9G6N6</accession>
<gene>
    <name evidence="1" type="ORF">QBC34DRAFT_310329</name>
</gene>
<dbReference type="EMBL" id="MU865986">
    <property type="protein sequence ID" value="KAK4443838.1"/>
    <property type="molecule type" value="Genomic_DNA"/>
</dbReference>
<protein>
    <submittedName>
        <fullName evidence="1">Uncharacterized protein</fullName>
    </submittedName>
</protein>
<reference evidence="1" key="1">
    <citation type="journal article" date="2023" name="Mol. Phylogenet. Evol.">
        <title>Genome-scale phylogeny and comparative genomics of the fungal order Sordariales.</title>
        <authorList>
            <person name="Hensen N."/>
            <person name="Bonometti L."/>
            <person name="Westerberg I."/>
            <person name="Brannstrom I.O."/>
            <person name="Guillou S."/>
            <person name="Cros-Aarteil S."/>
            <person name="Calhoun S."/>
            <person name="Haridas S."/>
            <person name="Kuo A."/>
            <person name="Mondo S."/>
            <person name="Pangilinan J."/>
            <person name="Riley R."/>
            <person name="LaButti K."/>
            <person name="Andreopoulos B."/>
            <person name="Lipzen A."/>
            <person name="Chen C."/>
            <person name="Yan M."/>
            <person name="Daum C."/>
            <person name="Ng V."/>
            <person name="Clum A."/>
            <person name="Steindorff A."/>
            <person name="Ohm R.A."/>
            <person name="Martin F."/>
            <person name="Silar P."/>
            <person name="Natvig D.O."/>
            <person name="Lalanne C."/>
            <person name="Gautier V."/>
            <person name="Ament-Velasquez S.L."/>
            <person name="Kruys A."/>
            <person name="Hutchinson M.I."/>
            <person name="Powell A.J."/>
            <person name="Barry K."/>
            <person name="Miller A.N."/>
            <person name="Grigoriev I.V."/>
            <person name="Debuchy R."/>
            <person name="Gladieux P."/>
            <person name="Hiltunen Thoren M."/>
            <person name="Johannesson H."/>
        </authorList>
    </citation>
    <scope>NUCLEOTIDE SEQUENCE</scope>
    <source>
        <strain evidence="1">PSN243</strain>
    </source>
</reference>
<evidence type="ECO:0000313" key="2">
    <source>
        <dbReference type="Proteomes" id="UP001321760"/>
    </source>
</evidence>
<feature type="non-terminal residue" evidence="1">
    <location>
        <position position="1"/>
    </location>
</feature>
<sequence>YRGDLTIERNRSAKININDSCSFWLEGLPANLTVTTFLANIRNVGRVYSSRVYPPFRNIPTSAAKVVFVTTEASRTFFRRCLQEGFMIDGHAATVVHHRVLAAEMTGLRKTRVLVITGPSTTVNVRYLEAQWRRWLHWQLDKVVQRWTQGHETSIEYHFGSVQGQSEAAAHAMRCSPDDFPGVRFCYGADPCA</sequence>
<comment type="caution">
    <text evidence="1">The sequence shown here is derived from an EMBL/GenBank/DDBJ whole genome shotgun (WGS) entry which is preliminary data.</text>
</comment>
<evidence type="ECO:0000313" key="1">
    <source>
        <dbReference type="EMBL" id="KAK4443838.1"/>
    </source>
</evidence>
<dbReference type="Proteomes" id="UP001321760">
    <property type="component" value="Unassembled WGS sequence"/>
</dbReference>
<keyword evidence="2" id="KW-1185">Reference proteome</keyword>
<name>A0AAV9G6N6_9PEZI</name>
<proteinExistence type="predicted"/>
<dbReference type="AlphaFoldDB" id="A0AAV9G6N6"/>
<reference evidence="1" key="2">
    <citation type="submission" date="2023-05" db="EMBL/GenBank/DDBJ databases">
        <authorList>
            <consortium name="Lawrence Berkeley National Laboratory"/>
            <person name="Steindorff A."/>
            <person name="Hensen N."/>
            <person name="Bonometti L."/>
            <person name="Westerberg I."/>
            <person name="Brannstrom I.O."/>
            <person name="Guillou S."/>
            <person name="Cros-Aarteil S."/>
            <person name="Calhoun S."/>
            <person name="Haridas S."/>
            <person name="Kuo A."/>
            <person name="Mondo S."/>
            <person name="Pangilinan J."/>
            <person name="Riley R."/>
            <person name="Labutti K."/>
            <person name="Andreopoulos B."/>
            <person name="Lipzen A."/>
            <person name="Chen C."/>
            <person name="Yanf M."/>
            <person name="Daum C."/>
            <person name="Ng V."/>
            <person name="Clum A."/>
            <person name="Ohm R."/>
            <person name="Martin F."/>
            <person name="Silar P."/>
            <person name="Natvig D."/>
            <person name="Lalanne C."/>
            <person name="Gautier V."/>
            <person name="Ament-Velasquez S.L."/>
            <person name="Kruys A."/>
            <person name="Hutchinson M.I."/>
            <person name="Powell A.J."/>
            <person name="Barry K."/>
            <person name="Miller A.N."/>
            <person name="Grigoriev I.V."/>
            <person name="Debuchy R."/>
            <person name="Gladieux P."/>
            <person name="Thoren M.H."/>
            <person name="Johannesson H."/>
        </authorList>
    </citation>
    <scope>NUCLEOTIDE SEQUENCE</scope>
    <source>
        <strain evidence="1">PSN243</strain>
    </source>
</reference>
<organism evidence="1 2">
    <name type="scientific">Podospora aff. communis PSN243</name>
    <dbReference type="NCBI Taxonomy" id="3040156"/>
    <lineage>
        <taxon>Eukaryota</taxon>
        <taxon>Fungi</taxon>
        <taxon>Dikarya</taxon>
        <taxon>Ascomycota</taxon>
        <taxon>Pezizomycotina</taxon>
        <taxon>Sordariomycetes</taxon>
        <taxon>Sordariomycetidae</taxon>
        <taxon>Sordariales</taxon>
        <taxon>Podosporaceae</taxon>
        <taxon>Podospora</taxon>
    </lineage>
</organism>